<dbReference type="SUPFAM" id="SSF53383">
    <property type="entry name" value="PLP-dependent transferases"/>
    <property type="match status" value="1"/>
</dbReference>
<evidence type="ECO:0000256" key="1">
    <source>
        <dbReference type="ARBA" id="ARBA00001933"/>
    </source>
</evidence>
<dbReference type="Gene3D" id="3.90.1150.10">
    <property type="entry name" value="Aspartate Aminotransferase, domain 1"/>
    <property type="match status" value="1"/>
</dbReference>
<dbReference type="InterPro" id="IPR015421">
    <property type="entry name" value="PyrdxlP-dep_Trfase_major"/>
</dbReference>
<dbReference type="PANTHER" id="PTHR11999:SF70">
    <property type="entry name" value="MIP05841P"/>
    <property type="match status" value="1"/>
</dbReference>
<keyword evidence="5 6" id="KW-0456">Lyase</keyword>
<dbReference type="InterPro" id="IPR010977">
    <property type="entry name" value="Aromatic_deC"/>
</dbReference>
<dbReference type="EMBL" id="JAULSC010000013">
    <property type="protein sequence ID" value="MDO3396669.1"/>
    <property type="molecule type" value="Genomic_DNA"/>
</dbReference>
<dbReference type="Gene3D" id="3.40.640.10">
    <property type="entry name" value="Type I PLP-dependent aspartate aminotransferase-like (Major domain)"/>
    <property type="match status" value="1"/>
</dbReference>
<keyword evidence="7" id="KW-0032">Aminotransferase</keyword>
<evidence type="ECO:0000313" key="8">
    <source>
        <dbReference type="Proteomes" id="UP001168363"/>
    </source>
</evidence>
<keyword evidence="4 6" id="KW-0663">Pyridoxal phosphate</keyword>
<reference evidence="7" key="1">
    <citation type="submission" date="2023-06" db="EMBL/GenBank/DDBJ databases">
        <title>Genome sequence of Nocardioides sp. SOB44.</title>
        <authorList>
            <person name="Zhang G."/>
        </authorList>
    </citation>
    <scope>NUCLEOTIDE SEQUENCE</scope>
    <source>
        <strain evidence="7">SOB44</strain>
    </source>
</reference>
<keyword evidence="8" id="KW-1185">Reference proteome</keyword>
<evidence type="ECO:0000256" key="6">
    <source>
        <dbReference type="RuleBase" id="RU000382"/>
    </source>
</evidence>
<evidence type="ECO:0000256" key="3">
    <source>
        <dbReference type="ARBA" id="ARBA00022793"/>
    </source>
</evidence>
<comment type="similarity">
    <text evidence="2 6">Belongs to the group II decarboxylase family.</text>
</comment>
<evidence type="ECO:0000256" key="2">
    <source>
        <dbReference type="ARBA" id="ARBA00009533"/>
    </source>
</evidence>
<dbReference type="InterPro" id="IPR015422">
    <property type="entry name" value="PyrdxlP-dep_Trfase_small"/>
</dbReference>
<dbReference type="GO" id="GO:0008483">
    <property type="term" value="F:transaminase activity"/>
    <property type="evidence" value="ECO:0007669"/>
    <property type="project" value="UniProtKB-KW"/>
</dbReference>
<name>A0ABT8TRT0_9ACTN</name>
<keyword evidence="7" id="KW-0808">Transferase</keyword>
<dbReference type="Proteomes" id="UP001168363">
    <property type="component" value="Unassembled WGS sequence"/>
</dbReference>
<evidence type="ECO:0000313" key="7">
    <source>
        <dbReference type="EMBL" id="MDO3396669.1"/>
    </source>
</evidence>
<protein>
    <submittedName>
        <fullName evidence="7">Aminotransferase class V-fold PLP-dependent enzyme</fullName>
    </submittedName>
</protein>
<evidence type="ECO:0000256" key="4">
    <source>
        <dbReference type="ARBA" id="ARBA00022898"/>
    </source>
</evidence>
<comment type="cofactor">
    <cofactor evidence="1 6">
        <name>pyridoxal 5'-phosphate</name>
        <dbReference type="ChEBI" id="CHEBI:597326"/>
    </cofactor>
</comment>
<keyword evidence="3" id="KW-0210">Decarboxylase</keyword>
<dbReference type="InterPro" id="IPR002129">
    <property type="entry name" value="PyrdxlP-dep_de-COase"/>
</dbReference>
<comment type="caution">
    <text evidence="7">The sequence shown here is derived from an EMBL/GenBank/DDBJ whole genome shotgun (WGS) entry which is preliminary data.</text>
</comment>
<gene>
    <name evidence="7" type="ORF">QWJ41_13145</name>
</gene>
<dbReference type="Pfam" id="PF00282">
    <property type="entry name" value="Pyridoxal_deC"/>
    <property type="match status" value="1"/>
</dbReference>
<accession>A0ABT8TRT0</accession>
<proteinExistence type="inferred from homology"/>
<dbReference type="PANTHER" id="PTHR11999">
    <property type="entry name" value="GROUP II PYRIDOXAL-5-PHOSPHATE DECARBOXYLASE"/>
    <property type="match status" value="1"/>
</dbReference>
<dbReference type="RefSeq" id="WP_302708856.1">
    <property type="nucleotide sequence ID" value="NZ_JAULSC010000013.1"/>
</dbReference>
<dbReference type="InterPro" id="IPR015424">
    <property type="entry name" value="PyrdxlP-dep_Trfase"/>
</dbReference>
<evidence type="ECO:0000256" key="5">
    <source>
        <dbReference type="ARBA" id="ARBA00023239"/>
    </source>
</evidence>
<sequence length="454" mass="47530">MPDDEVLHRALAHARAWRAGAPEHRVGPSADIEEMLATFGGPLPEQGSDPVSVIDELGVGAPPGLLNIQSGRFFGWVMGGTLPAALGADWLVSTWDQNAGLRDAMPTVAALEEVAGAWILELLGLPSEADVGFVTGATMANFTGLAAGRFAVLDRVGWDVHRDGLTGAPRVHVLVGAERHDTVDLALRYLGLGAPRVVAADGQGRMDPAALDAALADVPDGEPVIVCLQAGNLHSGAFDPFPELVAAAHERGAWVHVDGAFGLWALASPRLAPLARGVEAADSWATDAHKTLNVTYDCGIAVVRDPVAVRSAMGVHASYLPDAVGPGNHYEKVPELSRRARGVPVWAALRSLGSAGVAAQVDRLAERARGIADGLAGVTGVEVLNDVVYTQVCLDVGDGRTQEFCARLTGSGEVWMSPSRWQDRDVVRVSVSNAATTDDDVRRTVAAVRRAVAG</sequence>
<organism evidence="7 8">
    <name type="scientific">Nocardioides cremeus</name>
    <dbReference type="NCBI Taxonomy" id="3058044"/>
    <lineage>
        <taxon>Bacteria</taxon>
        <taxon>Bacillati</taxon>
        <taxon>Actinomycetota</taxon>
        <taxon>Actinomycetes</taxon>
        <taxon>Propionibacteriales</taxon>
        <taxon>Nocardioidaceae</taxon>
        <taxon>Nocardioides</taxon>
    </lineage>
</organism>